<organism evidence="1 2">
    <name type="scientific">Ligilactobacillus murinus</name>
    <dbReference type="NCBI Taxonomy" id="1622"/>
    <lineage>
        <taxon>Bacteria</taxon>
        <taxon>Bacillati</taxon>
        <taxon>Bacillota</taxon>
        <taxon>Bacilli</taxon>
        <taxon>Lactobacillales</taxon>
        <taxon>Lactobacillaceae</taxon>
        <taxon>Ligilactobacillus</taxon>
    </lineage>
</organism>
<dbReference type="RefSeq" id="WP_129303303.1">
    <property type="nucleotide sequence ID" value="NZ_QZFR01000055.1"/>
</dbReference>
<dbReference type="EMBL" id="QZFR01000055">
    <property type="protein sequence ID" value="RXV70705.1"/>
    <property type="molecule type" value="Genomic_DNA"/>
</dbReference>
<dbReference type="AlphaFoldDB" id="A0A4Q2AMD3"/>
<proteinExistence type="predicted"/>
<protein>
    <submittedName>
        <fullName evidence="1">Uncharacterized protein</fullName>
    </submittedName>
</protein>
<dbReference type="Proteomes" id="UP000289316">
    <property type="component" value="Unassembled WGS sequence"/>
</dbReference>
<reference evidence="1 2" key="1">
    <citation type="submission" date="2018-09" db="EMBL/GenBank/DDBJ databases">
        <title>Murine metabolic-syndrome-specific gut microbial biobank.</title>
        <authorList>
            <person name="Liu C."/>
        </authorList>
    </citation>
    <scope>NUCLEOTIDE SEQUENCE [LARGE SCALE GENOMIC DNA]</scope>
    <source>
        <strain evidence="1 2">C-30</strain>
    </source>
</reference>
<sequence length="266" mass="31397">MVKSVDRYRSKKQFLEMAKKITNSSTAVKEHIQLPLTYKENVLEVISNEDPGTIIWQHTDKVHVACIYIKQGSGYDYSRSGIDLYNVFEHNGIDMTDLDQIGHYFDVAWEHTNDAGSNFGIFPKVTSSITRYERSRLESYIIRDESIPENLDSSIPKRKVNRLDRTHLIPVSVTGIENNRSVLIMFDSWLNQNTLREFEERILRITRHQDVIWWAVITKNNQDPKHLDWNYIILDSLGNVLDSLRVTDDRWSYNWYYDDRYQSLGW</sequence>
<name>A0A4Q2AMD3_9LACO</name>
<gene>
    <name evidence="1" type="ORF">D6C19_07705</name>
</gene>
<comment type="caution">
    <text evidence="1">The sequence shown here is derived from an EMBL/GenBank/DDBJ whole genome shotgun (WGS) entry which is preliminary data.</text>
</comment>
<evidence type="ECO:0000313" key="2">
    <source>
        <dbReference type="Proteomes" id="UP000289316"/>
    </source>
</evidence>
<accession>A0A4Q2AMD3</accession>
<dbReference type="OrthoDB" id="9779889at2"/>
<evidence type="ECO:0000313" key="1">
    <source>
        <dbReference type="EMBL" id="RXV70705.1"/>
    </source>
</evidence>